<evidence type="ECO:0000313" key="1">
    <source>
        <dbReference type="EMBL" id="NNA81371.1"/>
    </source>
</evidence>
<dbReference type="RefSeq" id="WP_057711022.1">
    <property type="nucleotide sequence ID" value="NZ_JAAQYI010000012.1"/>
</dbReference>
<accession>A0A7Y1MGE0</accession>
<reference evidence="1 2" key="1">
    <citation type="journal article" date="2020" name="Front. Microbiol.">
        <title>Genetic Organization of the aprX-lipA2 Operon Affects the Proteolytic Potential of Pseudomonas Species in Milk.</title>
        <authorList>
            <person name="Maier C."/>
            <person name="Huptas C."/>
            <person name="von Neubeck M."/>
            <person name="Scherer S."/>
            <person name="Wenning M."/>
            <person name="Lucking G."/>
        </authorList>
    </citation>
    <scope>NUCLEOTIDE SEQUENCE [LARGE SCALE GENOMIC DNA]</scope>
    <source>
        <strain evidence="1 2">WS 5404</strain>
    </source>
</reference>
<name>A0A7Y1MGE0_9PSED</name>
<comment type="caution">
    <text evidence="1">The sequence shown here is derived from an EMBL/GenBank/DDBJ whole genome shotgun (WGS) entry which is preliminary data.</text>
</comment>
<evidence type="ECO:0000313" key="2">
    <source>
        <dbReference type="Proteomes" id="UP000586252"/>
    </source>
</evidence>
<dbReference type="EMBL" id="JAAQYI010000012">
    <property type="protein sequence ID" value="NNA81371.1"/>
    <property type="molecule type" value="Genomic_DNA"/>
</dbReference>
<dbReference type="Proteomes" id="UP000586252">
    <property type="component" value="Unassembled WGS sequence"/>
</dbReference>
<proteinExistence type="predicted"/>
<organism evidence="1 2">
    <name type="scientific">Pseudomonas lactis</name>
    <dbReference type="NCBI Taxonomy" id="1615674"/>
    <lineage>
        <taxon>Bacteria</taxon>
        <taxon>Pseudomonadati</taxon>
        <taxon>Pseudomonadota</taxon>
        <taxon>Gammaproteobacteria</taxon>
        <taxon>Pseudomonadales</taxon>
        <taxon>Pseudomonadaceae</taxon>
        <taxon>Pseudomonas</taxon>
    </lineage>
</organism>
<protein>
    <submittedName>
        <fullName evidence="1">Uncharacterized protein</fullName>
    </submittedName>
</protein>
<dbReference type="AlphaFoldDB" id="A0A7Y1MGE0"/>
<dbReference type="GeneID" id="45734716"/>
<gene>
    <name evidence="1" type="ORF">HBO30_21880</name>
</gene>
<sequence>MEVTLYDDWIDNPKSELELILEQFPFKEGSPQPKLEDLPQYKHLAKFSVEEAASEVLGLVIKRYMLLRRTLSDEHKLRLDKILANQCSQPSSKPELNKNLQPFLSKEKIAAFHHINDAYSSIPLALASATGVKILLAGLYALYSGEHRYFKNKTKSRSEIAAEGGIARTRQYLATKQKACDLLNALTPQEGWNQELDAFKAIIEQVEKYLIDNKIKYPALSNIQRTLRTWIKDDPLVSACVMVRNQPPTDKETK</sequence>